<evidence type="ECO:0000256" key="2">
    <source>
        <dbReference type="ARBA" id="ARBA00006479"/>
    </source>
</evidence>
<evidence type="ECO:0000256" key="3">
    <source>
        <dbReference type="ARBA" id="ARBA00022629"/>
    </source>
</evidence>
<dbReference type="InterPro" id="IPR036390">
    <property type="entry name" value="WH_DNA-bd_sf"/>
</dbReference>
<dbReference type="RefSeq" id="WP_117563120.1">
    <property type="nucleotide sequence ID" value="NZ_CAXTHN010000013.1"/>
</dbReference>
<dbReference type="InterPro" id="IPR000600">
    <property type="entry name" value="ROK"/>
</dbReference>
<evidence type="ECO:0000313" key="5">
    <source>
        <dbReference type="EMBL" id="NSJ48577.1"/>
    </source>
</evidence>
<dbReference type="AlphaFoldDB" id="A0AAX1SCF7"/>
<dbReference type="PANTHER" id="PTHR18964">
    <property type="entry name" value="ROK (REPRESSOR, ORF, KINASE) FAMILY"/>
    <property type="match status" value="1"/>
</dbReference>
<comment type="function">
    <text evidence="1">Transcriptional repressor of xylose-utilizing enzymes.</text>
</comment>
<dbReference type="SUPFAM" id="SSF46785">
    <property type="entry name" value="Winged helix' DNA-binding domain"/>
    <property type="match status" value="1"/>
</dbReference>
<reference evidence="4" key="3">
    <citation type="submission" date="2022-01" db="EMBL/GenBank/DDBJ databases">
        <title>Collection of gut derived symbiotic bacterial strains cultured from healthy donors.</title>
        <authorList>
            <person name="Lin H."/>
            <person name="Kohout C."/>
            <person name="Waligurski E."/>
            <person name="Pamer E.G."/>
        </authorList>
    </citation>
    <scope>NUCLEOTIDE SEQUENCE</scope>
    <source>
        <strain evidence="4">DFI.6.55</strain>
    </source>
</reference>
<dbReference type="Gene3D" id="1.10.10.10">
    <property type="entry name" value="Winged helix-like DNA-binding domain superfamily/Winged helix DNA-binding domain"/>
    <property type="match status" value="1"/>
</dbReference>
<accession>A0AAX1SCF7</accession>
<gene>
    <name evidence="5" type="ORF">G5B36_07660</name>
    <name evidence="4" type="ORF">L0N08_16845</name>
</gene>
<comment type="similarity">
    <text evidence="2">Belongs to the ROK (NagC/XylR) family.</text>
</comment>
<dbReference type="GO" id="GO:0042732">
    <property type="term" value="P:D-xylose metabolic process"/>
    <property type="evidence" value="ECO:0007669"/>
    <property type="project" value="UniProtKB-KW"/>
</dbReference>
<organism evidence="4 7">
    <name type="scientific">Enterocloster aldenensis</name>
    <dbReference type="NCBI Taxonomy" id="358742"/>
    <lineage>
        <taxon>Bacteria</taxon>
        <taxon>Bacillati</taxon>
        <taxon>Bacillota</taxon>
        <taxon>Clostridia</taxon>
        <taxon>Lachnospirales</taxon>
        <taxon>Lachnospiraceae</taxon>
        <taxon>Enterocloster</taxon>
    </lineage>
</organism>
<name>A0AAX1SCF7_9FIRM</name>
<dbReference type="Pfam" id="PF00480">
    <property type="entry name" value="ROK"/>
    <property type="match status" value="1"/>
</dbReference>
<dbReference type="Proteomes" id="UP001299608">
    <property type="component" value="Unassembled WGS sequence"/>
</dbReference>
<dbReference type="EMBL" id="JAKNGE010000021">
    <property type="protein sequence ID" value="MCG4747096.1"/>
    <property type="molecule type" value="Genomic_DNA"/>
</dbReference>
<evidence type="ECO:0000256" key="1">
    <source>
        <dbReference type="ARBA" id="ARBA00002486"/>
    </source>
</evidence>
<dbReference type="CDD" id="cd23763">
    <property type="entry name" value="ASKHA_ATPase_ROK"/>
    <property type="match status" value="1"/>
</dbReference>
<dbReference type="InterPro" id="IPR036388">
    <property type="entry name" value="WH-like_DNA-bd_sf"/>
</dbReference>
<evidence type="ECO:0000313" key="4">
    <source>
        <dbReference type="EMBL" id="MCG4747096.1"/>
    </source>
</evidence>
<dbReference type="Proteomes" id="UP000669239">
    <property type="component" value="Unassembled WGS sequence"/>
</dbReference>
<reference evidence="5 6" key="1">
    <citation type="journal article" date="2020" name="Cell Host Microbe">
        <title>Functional and Genomic Variation between Human-Derived Isolates of Lachnospiraceae Reveals Inter- and Intra-Species Diversity.</title>
        <authorList>
            <person name="Sorbara M.T."/>
            <person name="Littmann E.R."/>
            <person name="Fontana E."/>
            <person name="Moody T.U."/>
            <person name="Kohout C.E."/>
            <person name="Gjonbalaj M."/>
            <person name="Eaton V."/>
            <person name="Seok R."/>
            <person name="Leiner I.M."/>
            <person name="Pamer E.G."/>
        </authorList>
    </citation>
    <scope>NUCLEOTIDE SEQUENCE [LARGE SCALE GENOMIC DNA]</scope>
    <source>
        <strain evidence="5 6">MSK.1.17</strain>
    </source>
</reference>
<keyword evidence="6" id="KW-1185">Reference proteome</keyword>
<dbReference type="PANTHER" id="PTHR18964:SF149">
    <property type="entry name" value="BIFUNCTIONAL UDP-N-ACETYLGLUCOSAMINE 2-EPIMERASE_N-ACETYLMANNOSAMINE KINASE"/>
    <property type="match status" value="1"/>
</dbReference>
<dbReference type="EMBL" id="JAAITT010000008">
    <property type="protein sequence ID" value="NSJ48577.1"/>
    <property type="molecule type" value="Genomic_DNA"/>
</dbReference>
<dbReference type="Gene3D" id="3.30.420.40">
    <property type="match status" value="2"/>
</dbReference>
<evidence type="ECO:0000313" key="7">
    <source>
        <dbReference type="Proteomes" id="UP001299608"/>
    </source>
</evidence>
<reference evidence="5" key="2">
    <citation type="submission" date="2020-02" db="EMBL/GenBank/DDBJ databases">
        <authorList>
            <person name="Littmann E."/>
            <person name="Sorbara M."/>
        </authorList>
    </citation>
    <scope>NUCLEOTIDE SEQUENCE</scope>
    <source>
        <strain evidence="5">MSK.1.17</strain>
    </source>
</reference>
<dbReference type="InterPro" id="IPR043129">
    <property type="entry name" value="ATPase_NBD"/>
</dbReference>
<proteinExistence type="inferred from homology"/>
<evidence type="ECO:0000313" key="6">
    <source>
        <dbReference type="Proteomes" id="UP000669239"/>
    </source>
</evidence>
<protein>
    <submittedName>
        <fullName evidence="4">ROK family transcriptional regulator</fullName>
    </submittedName>
</protein>
<sequence>MAEMVGTPRMIKLLNKDVIEGIIKVNGPITKPEIARLTNLSLVTVNKTVDILVKENKVKLSSVQDSSVGRRAQYFEINEELHYIIGLHYDCNMYIGAVSNSIGDIIYRKEFPVRPDSYDQVMEDTYSALDVLCGFCTGHEIAAIGLGVPGVVKDGVVTSIPNIPSWEGVDVAHVLEEKYGAPVLLENDINLAAMGVYYGQYKEKVDSLALVYLEQGIGSGLILGRELFKGSTNFAGELSYLPVSQGVGRQDGNSRYKGDFEHTMSHLEEEIRQSSGTRRKELKSLLRRTVAGGLLSIICVINPEVVGLVCSQISRADVKGIEDLLKECIGEEHVPKLIKLDDIREQSIYGLIGMCIREITPTYSLSSRKRG</sequence>
<keyword evidence="3" id="KW-0119">Carbohydrate metabolism</keyword>
<keyword evidence="3" id="KW-0859">Xylose metabolism</keyword>
<dbReference type="SUPFAM" id="SSF53067">
    <property type="entry name" value="Actin-like ATPase domain"/>
    <property type="match status" value="2"/>
</dbReference>
<comment type="caution">
    <text evidence="4">The sequence shown here is derived from an EMBL/GenBank/DDBJ whole genome shotgun (WGS) entry which is preliminary data.</text>
</comment>